<evidence type="ECO:0000256" key="10">
    <source>
        <dbReference type="ARBA" id="ARBA00023002"/>
    </source>
</evidence>
<dbReference type="GO" id="GO:0005788">
    <property type="term" value="C:endoplasmic reticulum lumen"/>
    <property type="evidence" value="ECO:0007669"/>
    <property type="project" value="UniProtKB-SubCell"/>
</dbReference>
<dbReference type="Proteomes" id="UP000822476">
    <property type="component" value="Unassembled WGS sequence"/>
</dbReference>
<gene>
    <name evidence="14" type="ORF">EG68_02820</name>
</gene>
<comment type="similarity">
    <text evidence="4">Belongs to the P4HA family.</text>
</comment>
<evidence type="ECO:0000256" key="8">
    <source>
        <dbReference type="ARBA" id="ARBA00022896"/>
    </source>
</evidence>
<evidence type="ECO:0000256" key="6">
    <source>
        <dbReference type="ARBA" id="ARBA00022723"/>
    </source>
</evidence>
<keyword evidence="15" id="KW-1185">Reference proteome</keyword>
<dbReference type="InterPro" id="IPR045054">
    <property type="entry name" value="P4HA-like"/>
</dbReference>
<dbReference type="GO" id="GO:0005506">
    <property type="term" value="F:iron ion binding"/>
    <property type="evidence" value="ECO:0007669"/>
    <property type="project" value="InterPro"/>
</dbReference>
<keyword evidence="6" id="KW-0479">Metal-binding</keyword>
<evidence type="ECO:0000256" key="12">
    <source>
        <dbReference type="ARBA" id="ARBA00023180"/>
    </source>
</evidence>
<comment type="caution">
    <text evidence="14">The sequence shown here is derived from an EMBL/GenBank/DDBJ whole genome shotgun (WGS) entry which is preliminary data.</text>
</comment>
<dbReference type="AlphaFoldDB" id="A0A8S9Z443"/>
<keyword evidence="9" id="KW-0223">Dioxygenase</keyword>
<dbReference type="InterPro" id="IPR006620">
    <property type="entry name" value="Pro_4_hyd_alph"/>
</dbReference>
<protein>
    <recommendedName>
        <fullName evidence="5">procollagen-proline 4-dioxygenase</fullName>
        <ecNumber evidence="5">1.14.11.2</ecNumber>
    </recommendedName>
</protein>
<dbReference type="Gene3D" id="1.25.40.10">
    <property type="entry name" value="Tetratricopeptide repeat domain"/>
    <property type="match status" value="1"/>
</dbReference>
<comment type="cofactor">
    <cofactor evidence="1">
        <name>L-ascorbate</name>
        <dbReference type="ChEBI" id="CHEBI:38290"/>
    </cofactor>
</comment>
<dbReference type="SMART" id="SM00702">
    <property type="entry name" value="P4Hc"/>
    <property type="match status" value="1"/>
</dbReference>
<keyword evidence="11" id="KW-0408">Iron</keyword>
<keyword evidence="7" id="KW-0256">Endoplasmic reticulum</keyword>
<organism evidence="14 15">
    <name type="scientific">Paragonimus skrjabini miyazakii</name>
    <dbReference type="NCBI Taxonomy" id="59628"/>
    <lineage>
        <taxon>Eukaryota</taxon>
        <taxon>Metazoa</taxon>
        <taxon>Spiralia</taxon>
        <taxon>Lophotrochozoa</taxon>
        <taxon>Platyhelminthes</taxon>
        <taxon>Trematoda</taxon>
        <taxon>Digenea</taxon>
        <taxon>Plagiorchiida</taxon>
        <taxon>Troglotremata</taxon>
        <taxon>Troglotrematidae</taxon>
        <taxon>Paragonimus</taxon>
    </lineage>
</organism>
<dbReference type="GO" id="GO:0031418">
    <property type="term" value="F:L-ascorbic acid binding"/>
    <property type="evidence" value="ECO:0007669"/>
    <property type="project" value="UniProtKB-KW"/>
</dbReference>
<dbReference type="SUPFAM" id="SSF48452">
    <property type="entry name" value="TPR-like"/>
    <property type="match status" value="1"/>
</dbReference>
<evidence type="ECO:0000313" key="14">
    <source>
        <dbReference type="EMBL" id="KAF7259931.1"/>
    </source>
</evidence>
<dbReference type="PANTHER" id="PTHR10869">
    <property type="entry name" value="PROLYL 4-HYDROXYLASE ALPHA SUBUNIT"/>
    <property type="match status" value="1"/>
</dbReference>
<evidence type="ECO:0000256" key="11">
    <source>
        <dbReference type="ARBA" id="ARBA00023004"/>
    </source>
</evidence>
<dbReference type="InterPro" id="IPR044862">
    <property type="entry name" value="Pro_4_hyd_alph_FE2OG_OXY"/>
</dbReference>
<dbReference type="FunFam" id="2.60.120.620:FF:000001">
    <property type="entry name" value="Prolyl 4-hydroxylase subunit alpha 2"/>
    <property type="match status" value="1"/>
</dbReference>
<dbReference type="InterPro" id="IPR013547">
    <property type="entry name" value="P4H_N"/>
</dbReference>
<dbReference type="PROSITE" id="PS51471">
    <property type="entry name" value="FE2OG_OXY"/>
    <property type="match status" value="1"/>
</dbReference>
<name>A0A8S9Z443_9TREM</name>
<dbReference type="Pfam" id="PF13640">
    <property type="entry name" value="2OG-FeII_Oxy_3"/>
    <property type="match status" value="1"/>
</dbReference>
<evidence type="ECO:0000256" key="1">
    <source>
        <dbReference type="ARBA" id="ARBA00001961"/>
    </source>
</evidence>
<reference evidence="14" key="1">
    <citation type="submission" date="2019-07" db="EMBL/GenBank/DDBJ databases">
        <title>Annotation for the trematode Paragonimus miyazaki's.</title>
        <authorList>
            <person name="Choi Y.-J."/>
        </authorList>
    </citation>
    <scope>NUCLEOTIDE SEQUENCE</scope>
    <source>
        <strain evidence="14">Japan</strain>
    </source>
</reference>
<evidence type="ECO:0000313" key="15">
    <source>
        <dbReference type="Proteomes" id="UP000822476"/>
    </source>
</evidence>
<accession>A0A8S9Z443</accession>
<evidence type="ECO:0000256" key="9">
    <source>
        <dbReference type="ARBA" id="ARBA00022964"/>
    </source>
</evidence>
<feature type="domain" description="Fe2OG dioxygenase" evidence="13">
    <location>
        <begin position="492"/>
        <end position="599"/>
    </location>
</feature>
<keyword evidence="12" id="KW-0325">Glycoprotein</keyword>
<dbReference type="EMBL" id="JTDE01000969">
    <property type="protein sequence ID" value="KAF7259931.1"/>
    <property type="molecule type" value="Genomic_DNA"/>
</dbReference>
<sequence>MSCVHLSISGISLFVPAPNRLSRLAVLNQTAIMRNFYRTPSLLPVILFSLLLLCLQSNAEYYTAISELNKALQVGQQLAADLETYIDLEEARLDRIRRVAKRLATDGLVPKLVQDPEDFFGNPVNAYLTVRRLALNWKTELLSLLDGHAEENTDEQKEDGSLSVDKEQLAKVRARVEEHTSMLPGDNDLSGAAEALLRLQTTYKLSAVDIANGKLIDNLTCPRLTASQCLNLGQQAYELGEFARAEEWFRVAYNRLWEELKKAKEQKEMGHSEHYKEAQTVEPEQGFDFAIPDEVQPTTTEILDHLAYSLGRQGRYAEALNVTRLILEQDPNHRRSMDNEEFYRDRIQRGEGIIGPVPPPKALSKFDQETETYQALCRGEMLFPTPPSNTTYCRYSVPHPYYKIGPVKEEILHPNPKIVMWYEVIHPSEIDRIQKLASPRLRRATVKNPVTGKLENAYYRTSKSAWLPDNLDEVTHRMNQRIHALTGLSMETSEDLQVGNYGIGGYYAPHFDFGRKREKDAFEVENGNRIATIIFYMSDVKAGGSTVFNRVGAAVSPTRGAAGFWYNLYPSGEGDLRTRHVACPVLVGSKWVMNVWFHERGQEFYRPCGLEQDPIELDDGF</sequence>
<keyword evidence="8" id="KW-0847">Vitamin C</keyword>
<evidence type="ECO:0000256" key="4">
    <source>
        <dbReference type="ARBA" id="ARBA00006511"/>
    </source>
</evidence>
<dbReference type="Pfam" id="PF08336">
    <property type="entry name" value="P4Ha_N"/>
    <property type="match status" value="1"/>
</dbReference>
<evidence type="ECO:0000256" key="7">
    <source>
        <dbReference type="ARBA" id="ARBA00022824"/>
    </source>
</evidence>
<dbReference type="Gene3D" id="6.10.140.1460">
    <property type="match status" value="1"/>
</dbReference>
<evidence type="ECO:0000259" key="13">
    <source>
        <dbReference type="PROSITE" id="PS51471"/>
    </source>
</evidence>
<evidence type="ECO:0000256" key="3">
    <source>
        <dbReference type="ARBA" id="ARBA00004319"/>
    </source>
</evidence>
<comment type="subcellular location">
    <subcellularLocation>
        <location evidence="3">Endoplasmic reticulum lumen</location>
    </subcellularLocation>
</comment>
<dbReference type="OrthoDB" id="420380at2759"/>
<evidence type="ECO:0000256" key="2">
    <source>
        <dbReference type="ARBA" id="ARBA00002035"/>
    </source>
</evidence>
<evidence type="ECO:0000256" key="5">
    <source>
        <dbReference type="ARBA" id="ARBA00012269"/>
    </source>
</evidence>
<dbReference type="Pfam" id="PF23558">
    <property type="entry name" value="TPR_P4H"/>
    <property type="match status" value="1"/>
</dbReference>
<dbReference type="GO" id="GO:0004656">
    <property type="term" value="F:procollagen-proline 4-dioxygenase activity"/>
    <property type="evidence" value="ECO:0007669"/>
    <property type="project" value="UniProtKB-EC"/>
</dbReference>
<dbReference type="InterPro" id="IPR059068">
    <property type="entry name" value="TPR_P4H"/>
</dbReference>
<dbReference type="Gene3D" id="2.60.120.620">
    <property type="entry name" value="q2cbj1_9rhob like domain"/>
    <property type="match status" value="1"/>
</dbReference>
<keyword evidence="10" id="KW-0560">Oxidoreductase</keyword>
<comment type="function">
    <text evidence="2">Catalyzes the post-translational formation of 4-hydroxyproline in -Xaa-Pro-Gly- sequences in collagens and other proteins.</text>
</comment>
<dbReference type="PANTHER" id="PTHR10869:SF244">
    <property type="entry name" value="PROLYL 4-HYDROXYLASE SUBUNIT ALPHA-2"/>
    <property type="match status" value="1"/>
</dbReference>
<dbReference type="InterPro" id="IPR011990">
    <property type="entry name" value="TPR-like_helical_dom_sf"/>
</dbReference>
<dbReference type="EC" id="1.14.11.2" evidence="5"/>
<dbReference type="InterPro" id="IPR005123">
    <property type="entry name" value="Oxoglu/Fe-dep_dioxygenase_dom"/>
</dbReference>
<proteinExistence type="inferred from homology"/>